<accession>A0A6A5UBN0</accession>
<dbReference type="Proteomes" id="UP000800035">
    <property type="component" value="Unassembled WGS sequence"/>
</dbReference>
<dbReference type="GO" id="GO:0016846">
    <property type="term" value="F:carbon-sulfur lyase activity"/>
    <property type="evidence" value="ECO:0007669"/>
    <property type="project" value="InterPro"/>
</dbReference>
<dbReference type="Pfam" id="PF06985">
    <property type="entry name" value="HET"/>
    <property type="match status" value="1"/>
</dbReference>
<evidence type="ECO:0000256" key="1">
    <source>
        <dbReference type="ARBA" id="ARBA00005495"/>
    </source>
</evidence>
<evidence type="ECO:0000313" key="6">
    <source>
        <dbReference type="EMBL" id="KAF1962301.1"/>
    </source>
</evidence>
<evidence type="ECO:0000256" key="2">
    <source>
        <dbReference type="ARBA" id="ARBA00022723"/>
    </source>
</evidence>
<name>A0A6A5UBN0_9PLEO</name>
<reference evidence="6" key="1">
    <citation type="journal article" date="2020" name="Stud. Mycol.">
        <title>101 Dothideomycetes genomes: a test case for predicting lifestyles and emergence of pathogens.</title>
        <authorList>
            <person name="Haridas S."/>
            <person name="Albert R."/>
            <person name="Binder M."/>
            <person name="Bloem J."/>
            <person name="Labutti K."/>
            <person name="Salamov A."/>
            <person name="Andreopoulos B."/>
            <person name="Baker S."/>
            <person name="Barry K."/>
            <person name="Bills G."/>
            <person name="Bluhm B."/>
            <person name="Cannon C."/>
            <person name="Castanera R."/>
            <person name="Culley D."/>
            <person name="Daum C."/>
            <person name="Ezra D."/>
            <person name="Gonzalez J."/>
            <person name="Henrissat B."/>
            <person name="Kuo A."/>
            <person name="Liang C."/>
            <person name="Lipzen A."/>
            <person name="Lutzoni F."/>
            <person name="Magnuson J."/>
            <person name="Mondo S."/>
            <person name="Nolan M."/>
            <person name="Ohm R."/>
            <person name="Pangilinan J."/>
            <person name="Park H.-J."/>
            <person name="Ramirez L."/>
            <person name="Alfaro M."/>
            <person name="Sun H."/>
            <person name="Tritt A."/>
            <person name="Yoshinaga Y."/>
            <person name="Zwiers L.-H."/>
            <person name="Turgeon B."/>
            <person name="Goodwin S."/>
            <person name="Spatafora J."/>
            <person name="Crous P."/>
            <person name="Grigoriev I."/>
        </authorList>
    </citation>
    <scope>NUCLEOTIDE SEQUENCE</scope>
    <source>
        <strain evidence="6">CBS 675.92</strain>
    </source>
</reference>
<feature type="domain" description="CENP-V/GFA" evidence="5">
    <location>
        <begin position="771"/>
        <end position="879"/>
    </location>
</feature>
<dbReference type="Gene3D" id="3.90.1590.10">
    <property type="entry name" value="glutathione-dependent formaldehyde- activating enzyme (gfa)"/>
    <property type="match status" value="1"/>
</dbReference>
<dbReference type="GO" id="GO:0046872">
    <property type="term" value="F:metal ion binding"/>
    <property type="evidence" value="ECO:0007669"/>
    <property type="project" value="UniProtKB-KW"/>
</dbReference>
<gene>
    <name evidence="6" type="ORF">CC80DRAFT_499698</name>
</gene>
<dbReference type="PANTHER" id="PTHR33112:SF10">
    <property type="entry name" value="TOL"/>
    <property type="match status" value="1"/>
</dbReference>
<dbReference type="EMBL" id="ML976979">
    <property type="protein sequence ID" value="KAF1962301.1"/>
    <property type="molecule type" value="Genomic_DNA"/>
</dbReference>
<dbReference type="InterPro" id="IPR010730">
    <property type="entry name" value="HET"/>
</dbReference>
<feature type="compositionally biased region" description="Low complexity" evidence="4">
    <location>
        <begin position="740"/>
        <end position="762"/>
    </location>
</feature>
<keyword evidence="7" id="KW-1185">Reference proteome</keyword>
<dbReference type="InterPro" id="IPR006913">
    <property type="entry name" value="CENP-V/GFA"/>
</dbReference>
<dbReference type="Pfam" id="PF04828">
    <property type="entry name" value="GFA"/>
    <property type="match status" value="1"/>
</dbReference>
<dbReference type="PANTHER" id="PTHR33112">
    <property type="entry name" value="DOMAIN PROTEIN, PUTATIVE-RELATED"/>
    <property type="match status" value="1"/>
</dbReference>
<dbReference type="OrthoDB" id="4161196at2759"/>
<keyword evidence="3" id="KW-0862">Zinc</keyword>
<comment type="similarity">
    <text evidence="1">Belongs to the Gfa family.</text>
</comment>
<dbReference type="SUPFAM" id="SSF51316">
    <property type="entry name" value="Mss4-like"/>
    <property type="match status" value="1"/>
</dbReference>
<feature type="region of interest" description="Disordered" evidence="4">
    <location>
        <begin position="1"/>
        <end position="57"/>
    </location>
</feature>
<evidence type="ECO:0000256" key="4">
    <source>
        <dbReference type="SAM" id="MobiDB-lite"/>
    </source>
</evidence>
<dbReference type="InterPro" id="IPR011057">
    <property type="entry name" value="Mss4-like_sf"/>
</dbReference>
<feature type="compositionally biased region" description="Basic and acidic residues" evidence="4">
    <location>
        <begin position="716"/>
        <end position="726"/>
    </location>
</feature>
<evidence type="ECO:0000313" key="7">
    <source>
        <dbReference type="Proteomes" id="UP000800035"/>
    </source>
</evidence>
<sequence>MLKKTPRSCQTQPRKRAREFEKTTSIGRPKKRQAQDSPCTGPSEQVASSSITGRIEEDKYLPESPGDEYIEKHFSVHAPYVHDAVRDAIRLLQEGRLYEWRRGGKDLYQSRLVQFQREYRSQGKAVRSLMIELWRLKDEWKYHIDNAFAVPFFKRIEQWAIESPCSKLCRRCRSVVAVQTPFPIAVEETTKSCPLCKILAPCHEGGINETESSLIDCRSPVRICAAPGFPALVEPEIRFQVLRQWLRVCDENHKELGCHLEASPQLPTRVLDVGGGTLRLHVSEPDDRGDYIALSHCWGDLSDAQKRLFCTSSDNIDSRRRGRDFNVAELPQTFQDAITVTRHLGKRYLWIDSLCIIQYSDDLQDWKTEAPRMAAVFRNAYCTIAATSAKDSTKGFLARQTTPSSKLQYVKLHTPSGTVFVSRVLDDYQGDVETGILNQRAWVLQERALSRRTIHFTAGQTYLECGDGVRCETLTRMRNSKALFLGDPKFPAFLIHRRARDKVNLFQHLFSLYSQLGLTVPTDRPIAISGLVDRLAESFQMTAMHGVFDGYLHRSLLWKRSGLVRMQRILYASDRKVPSWSWMAYTGQIEYVEIEHYRVEWAESVRLQEGVLKACVRGFEAWRIEQRDGDMCSMRKGRRDGAEGWLEFDREDIMDVRMLRCVVLGRDRMKQLLWTFLSQDVTGNGSCSRDTVGCYLKTNTWHVQRGIGHPNFSQLLHHEPRHDFEPNPKSQNHTTKMSHSQSPTTQQTSSQSQSQSQSQTPPKNHRPFPHMKGGCFCTKTRFRIDAPPLFCHACHCSDCQKQSGSVYGCSATVLTTDITCGSQPPKIDKTVRPSGQERSVASCELCGTVLWATGDMSPITTGVKVGVLDHPEIMEPDFHCFVENKIPWVILPEGARTGEGMLDFREVWPRASLRRFDEAIGKYEEGQKKEGKGKVDGEKETVGKEEKVVGEVDGRGEEESEEADKTPTAQSPEEEREDADDDDEEFERKARATELALLERLEKLTMKLENQKPGSAGGPPPSNNGQSDVRAV</sequence>
<proteinExistence type="inferred from homology"/>
<dbReference type="AlphaFoldDB" id="A0A6A5UBN0"/>
<keyword evidence="2" id="KW-0479">Metal-binding</keyword>
<feature type="compositionally biased region" description="Polar residues" evidence="4">
    <location>
        <begin position="35"/>
        <end position="52"/>
    </location>
</feature>
<dbReference type="PROSITE" id="PS51891">
    <property type="entry name" value="CENP_V_GFA"/>
    <property type="match status" value="1"/>
</dbReference>
<protein>
    <submittedName>
        <fullName evidence="6">HET-domain-containing protein</fullName>
    </submittedName>
</protein>
<feature type="region of interest" description="Disordered" evidence="4">
    <location>
        <begin position="712"/>
        <end position="767"/>
    </location>
</feature>
<evidence type="ECO:0000256" key="3">
    <source>
        <dbReference type="ARBA" id="ARBA00022833"/>
    </source>
</evidence>
<organism evidence="6 7">
    <name type="scientific">Byssothecium circinans</name>
    <dbReference type="NCBI Taxonomy" id="147558"/>
    <lineage>
        <taxon>Eukaryota</taxon>
        <taxon>Fungi</taxon>
        <taxon>Dikarya</taxon>
        <taxon>Ascomycota</taxon>
        <taxon>Pezizomycotina</taxon>
        <taxon>Dothideomycetes</taxon>
        <taxon>Pleosporomycetidae</taxon>
        <taxon>Pleosporales</taxon>
        <taxon>Massarineae</taxon>
        <taxon>Massarinaceae</taxon>
        <taxon>Byssothecium</taxon>
    </lineage>
</organism>
<evidence type="ECO:0000259" key="5">
    <source>
        <dbReference type="PROSITE" id="PS51891"/>
    </source>
</evidence>
<feature type="compositionally biased region" description="Basic and acidic residues" evidence="4">
    <location>
        <begin position="986"/>
        <end position="1010"/>
    </location>
</feature>
<feature type="compositionally biased region" description="Basic and acidic residues" evidence="4">
    <location>
        <begin position="925"/>
        <end position="957"/>
    </location>
</feature>
<feature type="compositionally biased region" description="Acidic residues" evidence="4">
    <location>
        <begin position="972"/>
        <end position="985"/>
    </location>
</feature>
<feature type="region of interest" description="Disordered" evidence="4">
    <location>
        <begin position="925"/>
        <end position="1032"/>
    </location>
</feature>
<feature type="compositionally biased region" description="Polar residues" evidence="4">
    <location>
        <begin position="728"/>
        <end position="739"/>
    </location>
</feature>